<evidence type="ECO:0000313" key="1">
    <source>
        <dbReference type="EMBL" id="MET4683670.1"/>
    </source>
</evidence>
<dbReference type="EMBL" id="JBEPTF010000002">
    <property type="protein sequence ID" value="MET4683670.1"/>
    <property type="molecule type" value="Genomic_DNA"/>
</dbReference>
<gene>
    <name evidence="1" type="ORF">ABIE19_001600</name>
</gene>
<reference evidence="1 2" key="1">
    <citation type="submission" date="2024-06" db="EMBL/GenBank/DDBJ databases">
        <title>Sorghum-associated microbial communities from plants grown in Nebraska, USA.</title>
        <authorList>
            <person name="Schachtman D."/>
        </authorList>
    </citation>
    <scope>NUCLEOTIDE SEQUENCE [LARGE SCALE GENOMIC DNA]</scope>
    <source>
        <strain evidence="1 2">2814</strain>
    </source>
</reference>
<organism evidence="1 2">
    <name type="scientific">Brevundimonas faecalis</name>
    <dbReference type="NCBI Taxonomy" id="947378"/>
    <lineage>
        <taxon>Bacteria</taxon>
        <taxon>Pseudomonadati</taxon>
        <taxon>Pseudomonadota</taxon>
        <taxon>Alphaproteobacteria</taxon>
        <taxon>Caulobacterales</taxon>
        <taxon>Caulobacteraceae</taxon>
        <taxon>Brevundimonas</taxon>
    </lineage>
</organism>
<comment type="caution">
    <text evidence="1">The sequence shown here is derived from an EMBL/GenBank/DDBJ whole genome shotgun (WGS) entry which is preliminary data.</text>
</comment>
<proteinExistence type="predicted"/>
<dbReference type="Gene3D" id="3.90.1530.10">
    <property type="entry name" value="Conserved hypothetical protein from pyrococcus furiosus pfu- 392566-001, ParB domain"/>
    <property type="match status" value="1"/>
</dbReference>
<sequence>MNIILPHADYDADHLAKVIEEMKVLGAPTIKAVDCGEHYVALEGSHRIRAAQALGMEVIIDEIEYSETITTDDVVPGGYQDTFTIAEVVDGSYQSVMLSL</sequence>
<dbReference type="InterPro" id="IPR036086">
    <property type="entry name" value="ParB/Sulfiredoxin_sf"/>
</dbReference>
<evidence type="ECO:0008006" key="3">
    <source>
        <dbReference type="Google" id="ProtNLM"/>
    </source>
</evidence>
<accession>A0ABV2RCE7</accession>
<dbReference type="RefSeq" id="WP_354088628.1">
    <property type="nucleotide sequence ID" value="NZ_JBEPTF010000002.1"/>
</dbReference>
<evidence type="ECO:0000313" key="2">
    <source>
        <dbReference type="Proteomes" id="UP001549313"/>
    </source>
</evidence>
<name>A0ABV2RCE7_9CAUL</name>
<dbReference type="SUPFAM" id="SSF110849">
    <property type="entry name" value="ParB/Sulfiredoxin"/>
    <property type="match status" value="1"/>
</dbReference>
<dbReference type="Proteomes" id="UP001549313">
    <property type="component" value="Unassembled WGS sequence"/>
</dbReference>
<keyword evidence="2" id="KW-1185">Reference proteome</keyword>
<protein>
    <recommendedName>
        <fullName evidence="3">ParB/Sulfiredoxin domain-containing protein</fullName>
    </recommendedName>
</protein>